<keyword evidence="2" id="KW-1185">Reference proteome</keyword>
<protein>
    <submittedName>
        <fullName evidence="1">Uncharacterized protein</fullName>
    </submittedName>
</protein>
<reference evidence="1" key="1">
    <citation type="submission" date="2020-03" db="EMBL/GenBank/DDBJ databases">
        <authorList>
            <person name="He L."/>
        </authorList>
    </citation>
    <scope>NUCLEOTIDE SEQUENCE</scope>
    <source>
        <strain evidence="1">CkLH20</strain>
    </source>
</reference>
<name>A0A9P6I8C8_9PEZI</name>
<comment type="caution">
    <text evidence="1">The sequence shown here is derived from an EMBL/GenBank/DDBJ whole genome shotgun (WGS) entry which is preliminary data.</text>
</comment>
<dbReference type="GeneID" id="62160525"/>
<dbReference type="Proteomes" id="UP000781932">
    <property type="component" value="Unassembled WGS sequence"/>
</dbReference>
<dbReference type="RefSeq" id="XP_038747058.1">
    <property type="nucleotide sequence ID" value="XM_038887451.1"/>
</dbReference>
<dbReference type="OrthoDB" id="4857587at2759"/>
<organism evidence="1 2">
    <name type="scientific">Colletotrichum karsti</name>
    <dbReference type="NCBI Taxonomy" id="1095194"/>
    <lineage>
        <taxon>Eukaryota</taxon>
        <taxon>Fungi</taxon>
        <taxon>Dikarya</taxon>
        <taxon>Ascomycota</taxon>
        <taxon>Pezizomycotina</taxon>
        <taxon>Sordariomycetes</taxon>
        <taxon>Hypocreomycetidae</taxon>
        <taxon>Glomerellales</taxon>
        <taxon>Glomerellaceae</taxon>
        <taxon>Colletotrichum</taxon>
        <taxon>Colletotrichum boninense species complex</taxon>
    </lineage>
</organism>
<gene>
    <name evidence="1" type="ORF">CkaCkLH20_04732</name>
</gene>
<proteinExistence type="predicted"/>
<dbReference type="AlphaFoldDB" id="A0A9P6I8C8"/>
<sequence>MALPTLAVDVLRGFRSEFFKDEEERESVIRKAAQVAAKILHIHSDFVPEPALAKLAGDVGHKLRDFITKRTHDGLLYYTCQQDLNTVELATIVAFRSQFPCFDLEADFGMVQANIVKNRPLECGDLDSYLSRRLQDLGTHPCQDATIFQEDKPKILYWGSNHLIAVDEEEEASERLIKSIDKITVRLWEEMDMDITIYIMELYDEVRQQLARIKSENSNFSGKEEKTRSKYFDETDQVDIFCPLCRDSVPICTMEQTKRHCLAFGHNFLEVIEILEEKGRTLRAREFTSDEVKPPPMPTCPDCDDIAEWWDAIYLHNYKFHEGDLADKLHGFQLLGYLVWVGSREPLPCERCRESNGTNTTLLTVCVAEKHHVYEHMQN</sequence>
<reference evidence="1" key="2">
    <citation type="submission" date="2020-11" db="EMBL/GenBank/DDBJ databases">
        <title>Whole genome sequencing of Colletotrichum sp.</title>
        <authorList>
            <person name="Li H."/>
        </authorList>
    </citation>
    <scope>NUCLEOTIDE SEQUENCE</scope>
    <source>
        <strain evidence="1">CkLH20</strain>
    </source>
</reference>
<evidence type="ECO:0000313" key="2">
    <source>
        <dbReference type="Proteomes" id="UP000781932"/>
    </source>
</evidence>
<dbReference type="EMBL" id="JAATWM020000013">
    <property type="protein sequence ID" value="KAF9877597.1"/>
    <property type="molecule type" value="Genomic_DNA"/>
</dbReference>
<evidence type="ECO:0000313" key="1">
    <source>
        <dbReference type="EMBL" id="KAF9877597.1"/>
    </source>
</evidence>
<accession>A0A9P6I8C8</accession>